<proteinExistence type="predicted"/>
<organism evidence="3 4">
    <name type="scientific">Hymenobacter saemangeumensis</name>
    <dbReference type="NCBI Taxonomy" id="1084522"/>
    <lineage>
        <taxon>Bacteria</taxon>
        <taxon>Pseudomonadati</taxon>
        <taxon>Bacteroidota</taxon>
        <taxon>Cytophagia</taxon>
        <taxon>Cytophagales</taxon>
        <taxon>Hymenobacteraceae</taxon>
        <taxon>Hymenobacter</taxon>
    </lineage>
</organism>
<dbReference type="InterPro" id="IPR050229">
    <property type="entry name" value="GlpE_sulfurtransferase"/>
</dbReference>
<feature type="signal peptide" evidence="1">
    <location>
        <begin position="1"/>
        <end position="21"/>
    </location>
</feature>
<evidence type="ECO:0000313" key="3">
    <source>
        <dbReference type="EMBL" id="GAA4362292.1"/>
    </source>
</evidence>
<feature type="domain" description="Rhodanese" evidence="2">
    <location>
        <begin position="56"/>
        <end position="145"/>
    </location>
</feature>
<dbReference type="PANTHER" id="PTHR43031">
    <property type="entry name" value="FAD-DEPENDENT OXIDOREDUCTASE"/>
    <property type="match status" value="1"/>
</dbReference>
<dbReference type="EMBL" id="BAABGZ010000064">
    <property type="protein sequence ID" value="GAA4362292.1"/>
    <property type="molecule type" value="Genomic_DNA"/>
</dbReference>
<dbReference type="PANTHER" id="PTHR43031:SF16">
    <property type="entry name" value="OXIDOREDUCTASE"/>
    <property type="match status" value="1"/>
</dbReference>
<feature type="chain" id="PRO_5046534865" description="Rhodanese domain-containing protein" evidence="1">
    <location>
        <begin position="22"/>
        <end position="172"/>
    </location>
</feature>
<name>A0ABP8ILB8_9BACT</name>
<gene>
    <name evidence="3" type="ORF">GCM10023185_30110</name>
</gene>
<accession>A0ABP8ILB8</accession>
<dbReference type="SMART" id="SM00450">
    <property type="entry name" value="RHOD"/>
    <property type="match status" value="1"/>
</dbReference>
<keyword evidence="4" id="KW-1185">Reference proteome</keyword>
<protein>
    <recommendedName>
        <fullName evidence="2">Rhodanese domain-containing protein</fullName>
    </recommendedName>
</protein>
<comment type="caution">
    <text evidence="3">The sequence shown here is derived from an EMBL/GenBank/DDBJ whole genome shotgun (WGS) entry which is preliminary data.</text>
</comment>
<dbReference type="CDD" id="cd00158">
    <property type="entry name" value="RHOD"/>
    <property type="match status" value="1"/>
</dbReference>
<dbReference type="PROSITE" id="PS50206">
    <property type="entry name" value="RHODANESE_3"/>
    <property type="match status" value="1"/>
</dbReference>
<evidence type="ECO:0000259" key="2">
    <source>
        <dbReference type="PROSITE" id="PS50206"/>
    </source>
</evidence>
<dbReference type="Gene3D" id="3.40.250.10">
    <property type="entry name" value="Rhodanese-like domain"/>
    <property type="match status" value="1"/>
</dbReference>
<dbReference type="RefSeq" id="WP_345236919.1">
    <property type="nucleotide sequence ID" value="NZ_BAABGZ010000064.1"/>
</dbReference>
<sequence length="172" mass="18808">MPTPTSWLASLLLLGTLACQGQQPEAPKTSSPLFNTMLGSLLKGSVPFVSVQGLKAQPAPVLLDARAAPEYAVSHLRGARWVGYDDFSLSRVQDLPRHTPIVVYCSVGFRSEKVGEKLQQAGFTNVRNLYGGLFEWVNEGQPTVGANGHPTAKVHAYSRTWGVWLRRGEKVY</sequence>
<reference evidence="4" key="1">
    <citation type="journal article" date="2019" name="Int. J. Syst. Evol. Microbiol.">
        <title>The Global Catalogue of Microorganisms (GCM) 10K type strain sequencing project: providing services to taxonomists for standard genome sequencing and annotation.</title>
        <authorList>
            <consortium name="The Broad Institute Genomics Platform"/>
            <consortium name="The Broad Institute Genome Sequencing Center for Infectious Disease"/>
            <person name="Wu L."/>
            <person name="Ma J."/>
        </authorList>
    </citation>
    <scope>NUCLEOTIDE SEQUENCE [LARGE SCALE GENOMIC DNA]</scope>
    <source>
        <strain evidence="4">JCM 17923</strain>
    </source>
</reference>
<evidence type="ECO:0000313" key="4">
    <source>
        <dbReference type="Proteomes" id="UP001501153"/>
    </source>
</evidence>
<dbReference type="SUPFAM" id="SSF52821">
    <property type="entry name" value="Rhodanese/Cell cycle control phosphatase"/>
    <property type="match status" value="1"/>
</dbReference>
<keyword evidence="1" id="KW-0732">Signal</keyword>
<dbReference type="NCBIfam" id="NF045521">
    <property type="entry name" value="rhoda_near_glyco"/>
    <property type="match status" value="1"/>
</dbReference>
<dbReference type="InterPro" id="IPR036873">
    <property type="entry name" value="Rhodanese-like_dom_sf"/>
</dbReference>
<dbReference type="Proteomes" id="UP001501153">
    <property type="component" value="Unassembled WGS sequence"/>
</dbReference>
<dbReference type="InterPro" id="IPR001763">
    <property type="entry name" value="Rhodanese-like_dom"/>
</dbReference>
<dbReference type="Pfam" id="PF00581">
    <property type="entry name" value="Rhodanese"/>
    <property type="match status" value="1"/>
</dbReference>
<evidence type="ECO:0000256" key="1">
    <source>
        <dbReference type="SAM" id="SignalP"/>
    </source>
</evidence>